<feature type="domain" description="HTH lacI-type" evidence="5">
    <location>
        <begin position="3"/>
        <end position="57"/>
    </location>
</feature>
<dbReference type="Proteomes" id="UP000525652">
    <property type="component" value="Unassembled WGS sequence"/>
</dbReference>
<dbReference type="InterPro" id="IPR028082">
    <property type="entry name" value="Peripla_BP_I"/>
</dbReference>
<dbReference type="PANTHER" id="PTHR30146:SF148">
    <property type="entry name" value="HTH-TYPE TRANSCRIPTIONAL REPRESSOR PURR-RELATED"/>
    <property type="match status" value="1"/>
</dbReference>
<dbReference type="Gene3D" id="1.10.260.40">
    <property type="entry name" value="lambda repressor-like DNA-binding domains"/>
    <property type="match status" value="1"/>
</dbReference>
<evidence type="ECO:0000256" key="1">
    <source>
        <dbReference type="ARBA" id="ARBA00022491"/>
    </source>
</evidence>
<dbReference type="SUPFAM" id="SSF47413">
    <property type="entry name" value="lambda repressor-like DNA-binding domains"/>
    <property type="match status" value="1"/>
</dbReference>
<comment type="caution">
    <text evidence="6">The sequence shown here is derived from an EMBL/GenBank/DDBJ whole genome shotgun (WGS) entry which is preliminary data.</text>
</comment>
<gene>
    <name evidence="6" type="ORF">H5P30_12735</name>
</gene>
<keyword evidence="1" id="KW-0678">Repressor</keyword>
<dbReference type="EMBL" id="JACHVA010000101">
    <property type="protein sequence ID" value="MBC2602641.1"/>
    <property type="molecule type" value="Genomic_DNA"/>
</dbReference>
<evidence type="ECO:0000313" key="7">
    <source>
        <dbReference type="Proteomes" id="UP000525652"/>
    </source>
</evidence>
<accession>A0A7X1AZ53</accession>
<dbReference type="PROSITE" id="PS50932">
    <property type="entry name" value="HTH_LACI_2"/>
    <property type="match status" value="1"/>
</dbReference>
<evidence type="ECO:0000259" key="5">
    <source>
        <dbReference type="PROSITE" id="PS50932"/>
    </source>
</evidence>
<evidence type="ECO:0000256" key="4">
    <source>
        <dbReference type="ARBA" id="ARBA00023163"/>
    </source>
</evidence>
<keyword evidence="7" id="KW-1185">Reference proteome</keyword>
<dbReference type="InterPro" id="IPR010982">
    <property type="entry name" value="Lambda_DNA-bd_dom_sf"/>
</dbReference>
<keyword evidence="2" id="KW-0805">Transcription regulation</keyword>
<dbReference type="PANTHER" id="PTHR30146">
    <property type="entry name" value="LACI-RELATED TRANSCRIPTIONAL REPRESSOR"/>
    <property type="match status" value="1"/>
</dbReference>
<sequence>MRVNLRTVAAEAGVSVATASIALRGLKNIKPETKQRVLEAARQLGYVRDPQLASALTFVRQKEKAIFRETLAFMADVPNPRYSEYPWLEEEFRGASEYARANGYQLERHPYPDEKKQQMVLNRQLKARGIRGLVITPALKRGPFRLSIDWENFIAVEIGQTLIEPNLPEIIHDVPDDYAHMFEELRLRGYNRIGFTITKHDEIRRHWAMMSAYLVFQHKHKELHKLQPLESPTASWSNELLAPWFRREKPDVIVTNGPHLGRWLHQIGRCVPDDVGICRIDAMNGPDSGLRPNYIAMGYAAIETLASRLERNTQGRHTPNSVLSIPNFWFEGKSLRPRPQSAPAMGLRLYSSSSF</sequence>
<evidence type="ECO:0000313" key="6">
    <source>
        <dbReference type="EMBL" id="MBC2602641.1"/>
    </source>
</evidence>
<evidence type="ECO:0000256" key="2">
    <source>
        <dbReference type="ARBA" id="ARBA00023015"/>
    </source>
</evidence>
<dbReference type="CDD" id="cd01392">
    <property type="entry name" value="HTH_LacI"/>
    <property type="match status" value="1"/>
</dbReference>
<reference evidence="6 7" key="1">
    <citation type="submission" date="2020-07" db="EMBL/GenBank/DDBJ databases">
        <authorList>
            <person name="Feng X."/>
        </authorList>
    </citation>
    <scope>NUCLEOTIDE SEQUENCE [LARGE SCALE GENOMIC DNA]</scope>
    <source>
        <strain evidence="6 7">JCM14086</strain>
    </source>
</reference>
<dbReference type="AlphaFoldDB" id="A0A7X1AZ53"/>
<dbReference type="Pfam" id="PF00356">
    <property type="entry name" value="LacI"/>
    <property type="match status" value="1"/>
</dbReference>
<dbReference type="GO" id="GO:0003700">
    <property type="term" value="F:DNA-binding transcription factor activity"/>
    <property type="evidence" value="ECO:0007669"/>
    <property type="project" value="TreeGrafter"/>
</dbReference>
<dbReference type="SMART" id="SM00354">
    <property type="entry name" value="HTH_LACI"/>
    <property type="match status" value="1"/>
</dbReference>
<evidence type="ECO:0000256" key="3">
    <source>
        <dbReference type="ARBA" id="ARBA00023125"/>
    </source>
</evidence>
<dbReference type="RefSeq" id="WP_185693307.1">
    <property type="nucleotide sequence ID" value="NZ_JACHVA010000101.1"/>
</dbReference>
<organism evidence="6 7">
    <name type="scientific">Puniceicoccus vermicola</name>
    <dbReference type="NCBI Taxonomy" id="388746"/>
    <lineage>
        <taxon>Bacteria</taxon>
        <taxon>Pseudomonadati</taxon>
        <taxon>Verrucomicrobiota</taxon>
        <taxon>Opitutia</taxon>
        <taxon>Puniceicoccales</taxon>
        <taxon>Puniceicoccaceae</taxon>
        <taxon>Puniceicoccus</taxon>
    </lineage>
</organism>
<name>A0A7X1AZ53_9BACT</name>
<keyword evidence="3 6" id="KW-0238">DNA-binding</keyword>
<protein>
    <submittedName>
        <fullName evidence="6">LacI family DNA-binding transcriptional regulator</fullName>
    </submittedName>
</protein>
<dbReference type="GO" id="GO:0000976">
    <property type="term" value="F:transcription cis-regulatory region binding"/>
    <property type="evidence" value="ECO:0007669"/>
    <property type="project" value="TreeGrafter"/>
</dbReference>
<keyword evidence="4" id="KW-0804">Transcription</keyword>
<dbReference type="InterPro" id="IPR000843">
    <property type="entry name" value="HTH_LacI"/>
</dbReference>
<proteinExistence type="predicted"/>
<dbReference type="SUPFAM" id="SSF53822">
    <property type="entry name" value="Periplasmic binding protein-like I"/>
    <property type="match status" value="1"/>
</dbReference>
<dbReference type="Gene3D" id="3.40.50.2300">
    <property type="match status" value="2"/>
</dbReference>